<comment type="caution">
    <text evidence="2">The sequence shown here is derived from an EMBL/GenBank/DDBJ whole genome shotgun (WGS) entry which is preliminary data.</text>
</comment>
<dbReference type="EMBL" id="JAUTBF010000001">
    <property type="protein sequence ID" value="MDQ1122162.1"/>
    <property type="molecule type" value="Genomic_DNA"/>
</dbReference>
<accession>A0ABU0TT83</accession>
<dbReference type="Proteomes" id="UP001226691">
    <property type="component" value="Unassembled WGS sequence"/>
</dbReference>
<feature type="compositionally biased region" description="Basic and acidic residues" evidence="1">
    <location>
        <begin position="79"/>
        <end position="93"/>
    </location>
</feature>
<feature type="region of interest" description="Disordered" evidence="1">
    <location>
        <begin position="71"/>
        <end position="93"/>
    </location>
</feature>
<keyword evidence="3" id="KW-1185">Reference proteome</keyword>
<organism evidence="2 3">
    <name type="scientific">Microbacterium trichothecenolyticum</name>
    <name type="common">Aureobacterium trichothecenolyticum</name>
    <dbReference type="NCBI Taxonomy" id="69370"/>
    <lineage>
        <taxon>Bacteria</taxon>
        <taxon>Bacillati</taxon>
        <taxon>Actinomycetota</taxon>
        <taxon>Actinomycetes</taxon>
        <taxon>Micrococcales</taxon>
        <taxon>Microbacteriaceae</taxon>
        <taxon>Microbacterium</taxon>
    </lineage>
</organism>
<reference evidence="2 3" key="1">
    <citation type="submission" date="2023-07" db="EMBL/GenBank/DDBJ databases">
        <title>Functional and genomic diversity of the sorghum phyllosphere microbiome.</title>
        <authorList>
            <person name="Shade A."/>
        </authorList>
    </citation>
    <scope>NUCLEOTIDE SEQUENCE [LARGE SCALE GENOMIC DNA]</scope>
    <source>
        <strain evidence="2 3">SORGH_AS_1207</strain>
    </source>
</reference>
<proteinExistence type="predicted"/>
<dbReference type="RefSeq" id="WP_307480279.1">
    <property type="nucleotide sequence ID" value="NZ_JAUTBF010000001.1"/>
</dbReference>
<evidence type="ECO:0000313" key="3">
    <source>
        <dbReference type="Proteomes" id="UP001226691"/>
    </source>
</evidence>
<name>A0ABU0TT83_MICTR</name>
<sequence length="93" mass="10055">MSTTLTHADGCPSDRLDITEHPEQGVIATHCVDCSAHEVRTAAGDIVPPPETTGPYAEQQQGAAWETTLEPAGASQPDHLGKTEWDHIERNRI</sequence>
<evidence type="ECO:0000256" key="1">
    <source>
        <dbReference type="SAM" id="MobiDB-lite"/>
    </source>
</evidence>
<protein>
    <submittedName>
        <fullName evidence="2">Uncharacterized protein</fullName>
    </submittedName>
</protein>
<gene>
    <name evidence="2" type="ORF">QE412_000735</name>
</gene>
<evidence type="ECO:0000313" key="2">
    <source>
        <dbReference type="EMBL" id="MDQ1122162.1"/>
    </source>
</evidence>